<comment type="catalytic activity">
    <reaction evidence="3">
        <text>D-glyceraldehyde 3-phosphate = dihydroxyacetone phosphate</text>
        <dbReference type="Rhea" id="RHEA:18585"/>
        <dbReference type="ChEBI" id="CHEBI:57642"/>
        <dbReference type="ChEBI" id="CHEBI:59776"/>
        <dbReference type="EC" id="5.3.1.1"/>
    </reaction>
</comment>
<sequence length="241" mass="26066">MLLVFNWKSNPKTRIEAQKLAQTVLESEAKLPQTEARLRIQCVIAPSFAHLDVVAHMLKGTSVLLGVQDIGLPSLTGEVSGDMLRDLGVTYVIIGHSERRYVLGESDAFINEKMRAALRAGIIPIVCVGEREKVDAKRAIQESLNQLSLAIEGIVSENFVVAYEPVWAIGGDKEVDPTYVSEVIAGIQKYRGAPTLYGGSVNCENISSLVQSGGKDGFLVGSAGLRKESVVCLIDTINNIQ</sequence>
<dbReference type="SUPFAM" id="SSF51351">
    <property type="entry name" value="Triosephosphate isomerase (TIM)"/>
    <property type="match status" value="1"/>
</dbReference>
<dbReference type="UniPathway" id="UPA00109">
    <property type="reaction ID" value="UER00189"/>
</dbReference>
<dbReference type="GO" id="GO:0006096">
    <property type="term" value="P:glycolytic process"/>
    <property type="evidence" value="ECO:0007669"/>
    <property type="project" value="UniProtKB-UniPathway"/>
</dbReference>
<keyword evidence="3" id="KW-0312">Gluconeogenesis</keyword>
<dbReference type="Gene3D" id="3.20.20.70">
    <property type="entry name" value="Aldolase class I"/>
    <property type="match status" value="1"/>
</dbReference>
<evidence type="ECO:0000256" key="2">
    <source>
        <dbReference type="ARBA" id="ARBA00023235"/>
    </source>
</evidence>
<dbReference type="EC" id="5.3.1.1" evidence="3"/>
<dbReference type="PROSITE" id="PS51440">
    <property type="entry name" value="TIM_2"/>
    <property type="match status" value="1"/>
</dbReference>
<comment type="caution">
    <text evidence="4">The sequence shown here is derived from an EMBL/GenBank/DDBJ whole genome shotgun (WGS) entry which is preliminary data.</text>
</comment>
<gene>
    <name evidence="4" type="ORF">A2755_00730</name>
</gene>
<dbReference type="InterPro" id="IPR035990">
    <property type="entry name" value="TIM_sf"/>
</dbReference>
<dbReference type="GO" id="GO:0005829">
    <property type="term" value="C:cytosol"/>
    <property type="evidence" value="ECO:0007669"/>
    <property type="project" value="TreeGrafter"/>
</dbReference>
<protein>
    <recommendedName>
        <fullName evidence="3">Triosephosphate isomerase</fullName>
        <ecNumber evidence="3">5.3.1.1</ecNumber>
    </recommendedName>
</protein>
<dbReference type="PANTHER" id="PTHR21139:SF42">
    <property type="entry name" value="TRIOSEPHOSPHATE ISOMERASE"/>
    <property type="match status" value="1"/>
</dbReference>
<accession>A0A1F8DVS7</accession>
<proteinExistence type="inferred from homology"/>
<dbReference type="GO" id="GO:0019563">
    <property type="term" value="P:glycerol catabolic process"/>
    <property type="evidence" value="ECO:0007669"/>
    <property type="project" value="TreeGrafter"/>
</dbReference>
<evidence type="ECO:0000313" key="4">
    <source>
        <dbReference type="EMBL" id="OGM91875.1"/>
    </source>
</evidence>
<dbReference type="InterPro" id="IPR013785">
    <property type="entry name" value="Aldolase_TIM"/>
</dbReference>
<keyword evidence="3" id="KW-0324">Glycolysis</keyword>
<name>A0A1F8DVS7_9BACT</name>
<evidence type="ECO:0000256" key="3">
    <source>
        <dbReference type="RuleBase" id="RU363013"/>
    </source>
</evidence>
<dbReference type="STRING" id="1802555.A2755_00730"/>
<evidence type="ECO:0000256" key="1">
    <source>
        <dbReference type="ARBA" id="ARBA00007422"/>
    </source>
</evidence>
<dbReference type="UniPathway" id="UPA00138"/>
<comment type="pathway">
    <text evidence="3">Carbohydrate biosynthesis; gluconeogenesis.</text>
</comment>
<organism evidence="4 5">
    <name type="scientific">Candidatus Wolfebacteria bacterium RIFCSPHIGHO2_01_FULL_48_22</name>
    <dbReference type="NCBI Taxonomy" id="1802555"/>
    <lineage>
        <taxon>Bacteria</taxon>
        <taxon>Candidatus Wolfeibacteriota</taxon>
    </lineage>
</organism>
<comment type="pathway">
    <text evidence="3">Carbohydrate degradation; glycolysis; D-glyceraldehyde 3-phosphate from glycerone phosphate: step 1/1.</text>
</comment>
<dbReference type="Pfam" id="PF00121">
    <property type="entry name" value="TIM"/>
    <property type="match status" value="1"/>
</dbReference>
<dbReference type="PANTHER" id="PTHR21139">
    <property type="entry name" value="TRIOSEPHOSPHATE ISOMERASE"/>
    <property type="match status" value="1"/>
</dbReference>
<evidence type="ECO:0000313" key="5">
    <source>
        <dbReference type="Proteomes" id="UP000177029"/>
    </source>
</evidence>
<dbReference type="EMBL" id="MGIP01000005">
    <property type="protein sequence ID" value="OGM91875.1"/>
    <property type="molecule type" value="Genomic_DNA"/>
</dbReference>
<comment type="subunit">
    <text evidence="3">Homodimer.</text>
</comment>
<dbReference type="AlphaFoldDB" id="A0A1F8DVS7"/>
<dbReference type="GO" id="GO:0006094">
    <property type="term" value="P:gluconeogenesis"/>
    <property type="evidence" value="ECO:0007669"/>
    <property type="project" value="UniProtKB-UniPathway"/>
</dbReference>
<dbReference type="GO" id="GO:0046166">
    <property type="term" value="P:glyceraldehyde-3-phosphate biosynthetic process"/>
    <property type="evidence" value="ECO:0007669"/>
    <property type="project" value="TreeGrafter"/>
</dbReference>
<keyword evidence="2 3" id="KW-0413">Isomerase</keyword>
<reference evidence="4 5" key="1">
    <citation type="journal article" date="2016" name="Nat. Commun.">
        <title>Thousands of microbial genomes shed light on interconnected biogeochemical processes in an aquifer system.</title>
        <authorList>
            <person name="Anantharaman K."/>
            <person name="Brown C.T."/>
            <person name="Hug L.A."/>
            <person name="Sharon I."/>
            <person name="Castelle C.J."/>
            <person name="Probst A.J."/>
            <person name="Thomas B.C."/>
            <person name="Singh A."/>
            <person name="Wilkins M.J."/>
            <person name="Karaoz U."/>
            <person name="Brodie E.L."/>
            <person name="Williams K.H."/>
            <person name="Hubbard S.S."/>
            <person name="Banfield J.F."/>
        </authorList>
    </citation>
    <scope>NUCLEOTIDE SEQUENCE [LARGE SCALE GENOMIC DNA]</scope>
</reference>
<dbReference type="GO" id="GO:0004807">
    <property type="term" value="F:triose-phosphate isomerase activity"/>
    <property type="evidence" value="ECO:0007669"/>
    <property type="project" value="UniProtKB-EC"/>
</dbReference>
<comment type="similarity">
    <text evidence="1 3">Belongs to the triosephosphate isomerase family.</text>
</comment>
<comment type="subcellular location">
    <subcellularLocation>
        <location evidence="3">Cytoplasm</location>
    </subcellularLocation>
</comment>
<keyword evidence="3" id="KW-0963">Cytoplasm</keyword>
<dbReference type="InterPro" id="IPR000652">
    <property type="entry name" value="Triosephosphate_isomerase"/>
</dbReference>
<dbReference type="CDD" id="cd00311">
    <property type="entry name" value="TIM"/>
    <property type="match status" value="1"/>
</dbReference>
<dbReference type="Proteomes" id="UP000177029">
    <property type="component" value="Unassembled WGS sequence"/>
</dbReference>